<dbReference type="InterPro" id="IPR004017">
    <property type="entry name" value="Cys_rich_dom"/>
</dbReference>
<dbReference type="Pfam" id="PF02754">
    <property type="entry name" value="CCG"/>
    <property type="match status" value="2"/>
</dbReference>
<organism evidence="2 3">
    <name type="scientific">Effusibacillus consociatus</name>
    <dbReference type="NCBI Taxonomy" id="1117041"/>
    <lineage>
        <taxon>Bacteria</taxon>
        <taxon>Bacillati</taxon>
        <taxon>Bacillota</taxon>
        <taxon>Bacilli</taxon>
        <taxon>Bacillales</taxon>
        <taxon>Alicyclobacillaceae</taxon>
        <taxon>Effusibacillus</taxon>
    </lineage>
</organism>
<evidence type="ECO:0000313" key="2">
    <source>
        <dbReference type="EMBL" id="MFC4770166.1"/>
    </source>
</evidence>
<dbReference type="RefSeq" id="WP_380029507.1">
    <property type="nucleotide sequence ID" value="NZ_JBHSHC010000156.1"/>
</dbReference>
<dbReference type="PANTHER" id="PTHR30296:SF0">
    <property type="entry name" value="LACTATE UTILIZATION PROTEIN A"/>
    <property type="match status" value="1"/>
</dbReference>
<proteinExistence type="predicted"/>
<comment type="caution">
    <text evidence="2">The sequence shown here is derived from an EMBL/GenBank/DDBJ whole genome shotgun (WGS) entry which is preliminary data.</text>
</comment>
<dbReference type="EMBL" id="JBHSHC010000156">
    <property type="protein sequence ID" value="MFC4770166.1"/>
    <property type="molecule type" value="Genomic_DNA"/>
</dbReference>
<keyword evidence="3" id="KW-1185">Reference proteome</keyword>
<feature type="domain" description="Cysteine-rich" evidence="1">
    <location>
        <begin position="133"/>
        <end position="216"/>
    </location>
</feature>
<protein>
    <submittedName>
        <fullName evidence="2">(Fe-S)-binding protein</fullName>
    </submittedName>
</protein>
<name>A0ABV9Q7V5_9BACL</name>
<dbReference type="Proteomes" id="UP001596002">
    <property type="component" value="Unassembled WGS sequence"/>
</dbReference>
<gene>
    <name evidence="2" type="ORF">ACFO8Q_23095</name>
</gene>
<evidence type="ECO:0000313" key="3">
    <source>
        <dbReference type="Proteomes" id="UP001596002"/>
    </source>
</evidence>
<evidence type="ECO:0000259" key="1">
    <source>
        <dbReference type="Pfam" id="PF02754"/>
    </source>
</evidence>
<accession>A0ABV9Q7V5</accession>
<sequence>MKASLFITCLADSFYPNVGESTVRLLDHLGVRVDFPDGQTCCGQPAFNSGYREEAKNVAKTMIEAFEHSEYVVGPSGSCVGMVHHYYPLLFEGDTKWEERARKFVDKTYELSQFIVNILGKTDLGARAEATATYHPSCHAMRLMGITHEPLQLLKHVKGLDLVDLPFAEDCCGFGGTFAVKMHEVSGAMVAEKAQHVQETKAEILLGTDMGCLMNIGGRLRYEGAPVQVMHVAELLWQGVREGVGS</sequence>
<feature type="domain" description="Cysteine-rich" evidence="1">
    <location>
        <begin position="5"/>
        <end position="83"/>
    </location>
</feature>
<reference evidence="3" key="1">
    <citation type="journal article" date="2019" name="Int. J. Syst. Evol. Microbiol.">
        <title>The Global Catalogue of Microorganisms (GCM) 10K type strain sequencing project: providing services to taxonomists for standard genome sequencing and annotation.</title>
        <authorList>
            <consortium name="The Broad Institute Genomics Platform"/>
            <consortium name="The Broad Institute Genome Sequencing Center for Infectious Disease"/>
            <person name="Wu L."/>
            <person name="Ma J."/>
        </authorList>
    </citation>
    <scope>NUCLEOTIDE SEQUENCE [LARGE SCALE GENOMIC DNA]</scope>
    <source>
        <strain evidence="3">WYCCWR 12678</strain>
    </source>
</reference>
<dbReference type="PANTHER" id="PTHR30296">
    <property type="entry name" value="UNCHARACTERIZED PROTEIN YKGE"/>
    <property type="match status" value="1"/>
</dbReference>